<dbReference type="AlphaFoldDB" id="A0A9X2DAS8"/>
<dbReference type="InterPro" id="IPR023214">
    <property type="entry name" value="HAD_sf"/>
</dbReference>
<dbReference type="Pfam" id="PF13344">
    <property type="entry name" value="Hydrolase_6"/>
    <property type="match status" value="1"/>
</dbReference>
<name>A0A9X2DAS8_9ACTN</name>
<dbReference type="GO" id="GO:0016791">
    <property type="term" value="F:phosphatase activity"/>
    <property type="evidence" value="ECO:0007669"/>
    <property type="project" value="TreeGrafter"/>
</dbReference>
<dbReference type="PANTHER" id="PTHR19288:SF95">
    <property type="entry name" value="D-GLYCEROL 3-PHOSPHATE PHOSPHATASE"/>
    <property type="match status" value="1"/>
</dbReference>
<evidence type="ECO:0000313" key="3">
    <source>
        <dbReference type="Proteomes" id="UP001139485"/>
    </source>
</evidence>
<dbReference type="Gene3D" id="3.40.50.1000">
    <property type="entry name" value="HAD superfamily/HAD-like"/>
    <property type="match status" value="2"/>
</dbReference>
<dbReference type="SUPFAM" id="SSF56784">
    <property type="entry name" value="HAD-like"/>
    <property type="match status" value="1"/>
</dbReference>
<dbReference type="EMBL" id="JAMOIL010000035">
    <property type="protein sequence ID" value="MCM0622428.1"/>
    <property type="molecule type" value="Genomic_DNA"/>
</dbReference>
<keyword evidence="3" id="KW-1185">Reference proteome</keyword>
<evidence type="ECO:0000256" key="1">
    <source>
        <dbReference type="SAM" id="MobiDB-lite"/>
    </source>
</evidence>
<proteinExistence type="predicted"/>
<feature type="region of interest" description="Disordered" evidence="1">
    <location>
        <begin position="1"/>
        <end position="20"/>
    </location>
</feature>
<evidence type="ECO:0000313" key="2">
    <source>
        <dbReference type="EMBL" id="MCM0622428.1"/>
    </source>
</evidence>
<dbReference type="RefSeq" id="WP_250828645.1">
    <property type="nucleotide sequence ID" value="NZ_JAMOIL010000035.1"/>
</dbReference>
<dbReference type="Proteomes" id="UP001139485">
    <property type="component" value="Unassembled WGS sequence"/>
</dbReference>
<gene>
    <name evidence="2" type="ORF">M8330_19235</name>
</gene>
<dbReference type="InterPro" id="IPR036412">
    <property type="entry name" value="HAD-like_sf"/>
</dbReference>
<dbReference type="NCBIfam" id="TIGR01460">
    <property type="entry name" value="HAD-SF-IIA"/>
    <property type="match status" value="1"/>
</dbReference>
<organism evidence="2 3">
    <name type="scientific">Nocardioides bruguierae</name>
    <dbReference type="NCBI Taxonomy" id="2945102"/>
    <lineage>
        <taxon>Bacteria</taxon>
        <taxon>Bacillati</taxon>
        <taxon>Actinomycetota</taxon>
        <taxon>Actinomycetes</taxon>
        <taxon>Propionibacteriales</taxon>
        <taxon>Nocardioidaceae</taxon>
        <taxon>Nocardioides</taxon>
    </lineage>
</organism>
<sequence>MSTTGSPVPEDDHREASALGASSRPLHEAHDLAMLDLDGVVYVGGHAVAHAPESIAAAREAGTGIAFVTNNASRTPERVAAHLQDLGIDAGTEDVVSSAQAAAGVLRERFGAGARVVALGTTGLVEALRVAGLEPVGVEDDADALATGYSPDVPWKDLMRGAVRVRQGLPWVASNTDMTIPTPYGVAPGHGVLVDMLRRFTEVEPVVAGKPAPPLLEETVRRVGGSTPLMIGDRLDTDIDGGIAVGLPTLLVLTGVSGLDELVATPAGHRPTYVAPDLRGLLAAHPEVTVDGGSADCGGWTAVRDGGAVTVHGGGEPIAWWRAVLTVAWQHLDETGEAVGTDGLVPPAAD</sequence>
<dbReference type="InterPro" id="IPR006357">
    <property type="entry name" value="HAD-SF_hydro_IIA"/>
</dbReference>
<comment type="caution">
    <text evidence="2">The sequence shown here is derived from an EMBL/GenBank/DDBJ whole genome shotgun (WGS) entry which is preliminary data.</text>
</comment>
<dbReference type="Pfam" id="PF13242">
    <property type="entry name" value="Hydrolase_like"/>
    <property type="match status" value="1"/>
</dbReference>
<accession>A0A9X2DAS8</accession>
<dbReference type="PANTHER" id="PTHR19288">
    <property type="entry name" value="4-NITROPHENYLPHOSPHATASE-RELATED"/>
    <property type="match status" value="1"/>
</dbReference>
<reference evidence="2" key="1">
    <citation type="submission" date="2022-05" db="EMBL/GenBank/DDBJ databases">
        <authorList>
            <person name="Tuo L."/>
        </authorList>
    </citation>
    <scope>NUCLEOTIDE SEQUENCE</scope>
    <source>
        <strain evidence="2">BSK12Z-4</strain>
    </source>
</reference>
<keyword evidence="2" id="KW-0378">Hydrolase</keyword>
<protein>
    <submittedName>
        <fullName evidence="2">HAD-IIA family hydrolase</fullName>
    </submittedName>
</protein>
<dbReference type="GO" id="GO:0005737">
    <property type="term" value="C:cytoplasm"/>
    <property type="evidence" value="ECO:0007669"/>
    <property type="project" value="TreeGrafter"/>
</dbReference>